<dbReference type="InterPro" id="IPR001466">
    <property type="entry name" value="Beta-lactam-related"/>
</dbReference>
<evidence type="ECO:0000313" key="4">
    <source>
        <dbReference type="EMBL" id="KAF5359053.1"/>
    </source>
</evidence>
<dbReference type="GO" id="GO:0016787">
    <property type="term" value="F:hydrolase activity"/>
    <property type="evidence" value="ECO:0007669"/>
    <property type="project" value="UniProtKB-KW"/>
</dbReference>
<dbReference type="PANTHER" id="PTHR43283">
    <property type="entry name" value="BETA-LACTAMASE-RELATED"/>
    <property type="match status" value="1"/>
</dbReference>
<evidence type="ECO:0000259" key="3">
    <source>
        <dbReference type="Pfam" id="PF00144"/>
    </source>
</evidence>
<comment type="caution">
    <text evidence="4">The sequence shown here is derived from an EMBL/GenBank/DDBJ whole genome shotgun (WGS) entry which is preliminary data.</text>
</comment>
<proteinExistence type="inferred from homology"/>
<gene>
    <name evidence="4" type="ORF">D9758_004910</name>
</gene>
<dbReference type="OrthoDB" id="428260at2759"/>
<accession>A0A8H5G659</accession>
<feature type="domain" description="Beta-lactamase-related" evidence="3">
    <location>
        <begin position="38"/>
        <end position="94"/>
    </location>
</feature>
<keyword evidence="2" id="KW-0378">Hydrolase</keyword>
<protein>
    <recommendedName>
        <fullName evidence="3">Beta-lactamase-related domain-containing protein</fullName>
    </recommendedName>
</protein>
<reference evidence="4 5" key="1">
    <citation type="journal article" date="2020" name="ISME J.">
        <title>Uncovering the hidden diversity of litter-decomposition mechanisms in mushroom-forming fungi.</title>
        <authorList>
            <person name="Floudas D."/>
            <person name="Bentzer J."/>
            <person name="Ahren D."/>
            <person name="Johansson T."/>
            <person name="Persson P."/>
            <person name="Tunlid A."/>
        </authorList>
    </citation>
    <scope>NUCLEOTIDE SEQUENCE [LARGE SCALE GENOMIC DNA]</scope>
    <source>
        <strain evidence="4 5">CBS 291.85</strain>
    </source>
</reference>
<dbReference type="InterPro" id="IPR050789">
    <property type="entry name" value="Diverse_Enzym_Activities"/>
</dbReference>
<keyword evidence="5" id="KW-1185">Reference proteome</keyword>
<dbReference type="InterPro" id="IPR012338">
    <property type="entry name" value="Beta-lactam/transpept-like"/>
</dbReference>
<dbReference type="Gene3D" id="3.40.710.10">
    <property type="entry name" value="DD-peptidase/beta-lactamase superfamily"/>
    <property type="match status" value="1"/>
</dbReference>
<dbReference type="SUPFAM" id="SSF56601">
    <property type="entry name" value="beta-lactamase/transpeptidase-like"/>
    <property type="match status" value="1"/>
</dbReference>
<sequence length="113" mass="12656">MEFLRQQLRDATGITDKSKQVIPPVVIQAKNASGSLNIKEYYGYLSTRPDASPIDFDTTMWVASCTKLVTSVAALQLVEQGLVDLDEDISRVLTEWKDAQILEGFEEETGNRF</sequence>
<name>A0A8H5G659_9AGAR</name>
<dbReference type="PANTHER" id="PTHR43283:SF17">
    <property type="entry name" value="(LOVD), PUTATIVE (AFU_ORTHOLOGUE AFUA_5G00920)-RELATED"/>
    <property type="match status" value="1"/>
</dbReference>
<dbReference type="Proteomes" id="UP000559256">
    <property type="component" value="Unassembled WGS sequence"/>
</dbReference>
<dbReference type="Pfam" id="PF00144">
    <property type="entry name" value="Beta-lactamase"/>
    <property type="match status" value="1"/>
</dbReference>
<evidence type="ECO:0000313" key="5">
    <source>
        <dbReference type="Proteomes" id="UP000559256"/>
    </source>
</evidence>
<comment type="similarity">
    <text evidence="1">Belongs to the class-A beta-lactamase family.</text>
</comment>
<dbReference type="AlphaFoldDB" id="A0A8H5G659"/>
<organism evidence="4 5">
    <name type="scientific">Tetrapyrgos nigripes</name>
    <dbReference type="NCBI Taxonomy" id="182062"/>
    <lineage>
        <taxon>Eukaryota</taxon>
        <taxon>Fungi</taxon>
        <taxon>Dikarya</taxon>
        <taxon>Basidiomycota</taxon>
        <taxon>Agaricomycotina</taxon>
        <taxon>Agaricomycetes</taxon>
        <taxon>Agaricomycetidae</taxon>
        <taxon>Agaricales</taxon>
        <taxon>Marasmiineae</taxon>
        <taxon>Marasmiaceae</taxon>
        <taxon>Tetrapyrgos</taxon>
    </lineage>
</organism>
<dbReference type="EMBL" id="JAACJM010000047">
    <property type="protein sequence ID" value="KAF5359053.1"/>
    <property type="molecule type" value="Genomic_DNA"/>
</dbReference>
<evidence type="ECO:0000256" key="2">
    <source>
        <dbReference type="ARBA" id="ARBA00022801"/>
    </source>
</evidence>
<evidence type="ECO:0000256" key="1">
    <source>
        <dbReference type="ARBA" id="ARBA00009009"/>
    </source>
</evidence>